<proteinExistence type="predicted"/>
<gene>
    <name evidence="2" type="ORF">QO005_000141</name>
</gene>
<dbReference type="Proteomes" id="UP001235269">
    <property type="component" value="Unassembled WGS sequence"/>
</dbReference>
<protein>
    <submittedName>
        <fullName evidence="2">Uncharacterized protein</fullName>
    </submittedName>
</protein>
<evidence type="ECO:0000313" key="2">
    <source>
        <dbReference type="EMBL" id="MDQ0453826.1"/>
    </source>
</evidence>
<organism evidence="2 3">
    <name type="scientific">Rhizobium paknamense</name>
    <dbReference type="NCBI Taxonomy" id="1206817"/>
    <lineage>
        <taxon>Bacteria</taxon>
        <taxon>Pseudomonadati</taxon>
        <taxon>Pseudomonadota</taxon>
        <taxon>Alphaproteobacteria</taxon>
        <taxon>Hyphomicrobiales</taxon>
        <taxon>Rhizobiaceae</taxon>
        <taxon>Rhizobium/Agrobacterium group</taxon>
        <taxon>Rhizobium</taxon>
    </lineage>
</organism>
<keyword evidence="1" id="KW-0472">Membrane</keyword>
<comment type="caution">
    <text evidence="2">The sequence shown here is derived from an EMBL/GenBank/DDBJ whole genome shotgun (WGS) entry which is preliminary data.</text>
</comment>
<keyword evidence="1" id="KW-1133">Transmembrane helix</keyword>
<sequence>MLDKVTMINLVWTAMIGAMLATSIGFHMNEEKTASMYGPSVTARYESMR</sequence>
<feature type="transmembrane region" description="Helical" evidence="1">
    <location>
        <begin position="6"/>
        <end position="26"/>
    </location>
</feature>
<reference evidence="2 3" key="1">
    <citation type="submission" date="2023-07" db="EMBL/GenBank/DDBJ databases">
        <title>Genomic Encyclopedia of Type Strains, Phase IV (KMG-IV): sequencing the most valuable type-strain genomes for metagenomic binning, comparative biology and taxonomic classification.</title>
        <authorList>
            <person name="Goeker M."/>
        </authorList>
    </citation>
    <scope>NUCLEOTIDE SEQUENCE [LARGE SCALE GENOMIC DNA]</scope>
    <source>
        <strain evidence="2 3">DSM 100301</strain>
    </source>
</reference>
<keyword evidence="1" id="KW-0812">Transmembrane</keyword>
<evidence type="ECO:0000313" key="3">
    <source>
        <dbReference type="Proteomes" id="UP001235269"/>
    </source>
</evidence>
<keyword evidence="3" id="KW-1185">Reference proteome</keyword>
<accession>A0ABU0I6I4</accession>
<dbReference type="EMBL" id="JAUSWH010000001">
    <property type="protein sequence ID" value="MDQ0453826.1"/>
    <property type="molecule type" value="Genomic_DNA"/>
</dbReference>
<dbReference type="RefSeq" id="WP_307156059.1">
    <property type="nucleotide sequence ID" value="NZ_JAUSWH010000001.1"/>
</dbReference>
<name>A0ABU0I6I4_9HYPH</name>
<evidence type="ECO:0000256" key="1">
    <source>
        <dbReference type="SAM" id="Phobius"/>
    </source>
</evidence>